<dbReference type="PANTHER" id="PTHR42194">
    <property type="entry name" value="UPF0276 PROTEIN HI_1600"/>
    <property type="match status" value="1"/>
</dbReference>
<proteinExistence type="inferred from homology"/>
<dbReference type="InterPro" id="IPR036237">
    <property type="entry name" value="Xyl_isomerase-like_sf"/>
</dbReference>
<dbReference type="PANTHER" id="PTHR42194:SF1">
    <property type="entry name" value="UPF0276 PROTEIN HI_1600"/>
    <property type="match status" value="1"/>
</dbReference>
<dbReference type="Gene3D" id="3.20.20.150">
    <property type="entry name" value="Divalent-metal-dependent TIM barrel enzymes"/>
    <property type="match status" value="1"/>
</dbReference>
<dbReference type="RefSeq" id="WP_169160341.1">
    <property type="nucleotide sequence ID" value="NZ_JABBFW010000006.1"/>
</dbReference>
<gene>
    <name evidence="2" type="ORF">HHL10_10615</name>
</gene>
<reference evidence="2 3" key="1">
    <citation type="submission" date="2020-04" db="EMBL/GenBank/DDBJ databases">
        <title>Azohydromonas sp. isolated from soil.</title>
        <authorList>
            <person name="Dahal R.H."/>
        </authorList>
    </citation>
    <scope>NUCLEOTIDE SEQUENCE [LARGE SCALE GENOMIC DNA]</scope>
    <source>
        <strain evidence="2 3">G-1-1-14</strain>
    </source>
</reference>
<dbReference type="NCBIfam" id="NF003818">
    <property type="entry name" value="PRK05409.1"/>
    <property type="match status" value="1"/>
</dbReference>
<name>A0A848F7U6_9BURK</name>
<comment type="similarity">
    <text evidence="1">Belongs to the UPF0276 family.</text>
</comment>
<sequence length="286" mass="31717">MHAVSPSLPPRCTGIGLRAEHHAALPQVQSLPGFVEVHSENYFGRGGPPLHWLRRAREHCALSLHGVALSIGSADPLRRDHLRRLRELIDELQPALVSEHLSWSGVDGVYANDLLPLPHTREALAHVVARVQQVQDALGRQLLLENLSSYLRFDADEMPEWDFVAEVARRSGCGLLLDVNNLYVGARNHGFDPIEYLDALPASAVQEIHLAGFTHRRFDDGSEILIDTHSRHVSEAVWALYREALRRLGPRPTLIEWDADIPPLSTLLDEAARAAALMEATDACPA</sequence>
<dbReference type="EMBL" id="JABBFW010000006">
    <property type="protein sequence ID" value="NML15432.1"/>
    <property type="molecule type" value="Genomic_DNA"/>
</dbReference>
<evidence type="ECO:0000313" key="3">
    <source>
        <dbReference type="Proteomes" id="UP000574067"/>
    </source>
</evidence>
<accession>A0A848F7U6</accession>
<evidence type="ECO:0000313" key="2">
    <source>
        <dbReference type="EMBL" id="NML15432.1"/>
    </source>
</evidence>
<protein>
    <recommendedName>
        <fullName evidence="1">UPF0276 protein HHL10_10615</fullName>
    </recommendedName>
</protein>
<dbReference type="Proteomes" id="UP000574067">
    <property type="component" value="Unassembled WGS sequence"/>
</dbReference>
<keyword evidence="3" id="KW-1185">Reference proteome</keyword>
<evidence type="ECO:0000256" key="1">
    <source>
        <dbReference type="HAMAP-Rule" id="MF_00697"/>
    </source>
</evidence>
<dbReference type="AlphaFoldDB" id="A0A848F7U6"/>
<dbReference type="Pfam" id="PF05114">
    <property type="entry name" value="MbnB_TglH_ChrH"/>
    <property type="match status" value="1"/>
</dbReference>
<dbReference type="HAMAP" id="MF_00697">
    <property type="entry name" value="UPF0276"/>
    <property type="match status" value="1"/>
</dbReference>
<organism evidence="2 3">
    <name type="scientific">Azohydromonas caseinilytica</name>
    <dbReference type="NCBI Taxonomy" id="2728836"/>
    <lineage>
        <taxon>Bacteria</taxon>
        <taxon>Pseudomonadati</taxon>
        <taxon>Pseudomonadota</taxon>
        <taxon>Betaproteobacteria</taxon>
        <taxon>Burkholderiales</taxon>
        <taxon>Sphaerotilaceae</taxon>
        <taxon>Azohydromonas</taxon>
    </lineage>
</organism>
<dbReference type="SUPFAM" id="SSF51658">
    <property type="entry name" value="Xylose isomerase-like"/>
    <property type="match status" value="1"/>
</dbReference>
<dbReference type="InterPro" id="IPR007801">
    <property type="entry name" value="MbnB/TglH/ChrH"/>
</dbReference>
<comment type="caution">
    <text evidence="2">The sequence shown here is derived from an EMBL/GenBank/DDBJ whole genome shotgun (WGS) entry which is preliminary data.</text>
</comment>